<dbReference type="Gene3D" id="1.10.510.10">
    <property type="entry name" value="Transferase(Phosphotransferase) domain 1"/>
    <property type="match status" value="1"/>
</dbReference>
<feature type="compositionally biased region" description="Pro residues" evidence="7">
    <location>
        <begin position="321"/>
        <end position="347"/>
    </location>
</feature>
<dbReference type="SUPFAM" id="SSF56112">
    <property type="entry name" value="Protein kinase-like (PK-like)"/>
    <property type="match status" value="1"/>
</dbReference>
<dbReference type="InterPro" id="IPR000719">
    <property type="entry name" value="Prot_kinase_dom"/>
</dbReference>
<dbReference type="PANTHER" id="PTHR43289:SF6">
    <property type="entry name" value="SERINE_THREONINE-PROTEIN KINASE NEKL-3"/>
    <property type="match status" value="1"/>
</dbReference>
<dbReference type="SUPFAM" id="SSF49265">
    <property type="entry name" value="Fibronectin type III"/>
    <property type="match status" value="1"/>
</dbReference>
<organism evidence="9 10">
    <name type="scientific">Nocardiopsis metallicus</name>
    <dbReference type="NCBI Taxonomy" id="179819"/>
    <lineage>
        <taxon>Bacteria</taxon>
        <taxon>Bacillati</taxon>
        <taxon>Actinomycetota</taxon>
        <taxon>Actinomycetes</taxon>
        <taxon>Streptosporangiales</taxon>
        <taxon>Nocardiopsidaceae</taxon>
        <taxon>Nocardiopsis</taxon>
    </lineage>
</organism>
<evidence type="ECO:0000259" key="8">
    <source>
        <dbReference type="PROSITE" id="PS50011"/>
    </source>
</evidence>
<evidence type="ECO:0000256" key="6">
    <source>
        <dbReference type="ARBA" id="ARBA00022840"/>
    </source>
</evidence>
<dbReference type="InterPro" id="IPR036116">
    <property type="entry name" value="FN3_sf"/>
</dbReference>
<dbReference type="PROSITE" id="PS50011">
    <property type="entry name" value="PROTEIN_KINASE_DOM"/>
    <property type="match status" value="1"/>
</dbReference>
<gene>
    <name evidence="9" type="ORF">HNR07_004738</name>
</gene>
<dbReference type="SMART" id="SM00220">
    <property type="entry name" value="S_TKc"/>
    <property type="match status" value="1"/>
</dbReference>
<evidence type="ECO:0000256" key="7">
    <source>
        <dbReference type="SAM" id="MobiDB-lite"/>
    </source>
</evidence>
<feature type="compositionally biased region" description="Polar residues" evidence="7">
    <location>
        <begin position="268"/>
        <end position="281"/>
    </location>
</feature>
<dbReference type="GO" id="GO:0005524">
    <property type="term" value="F:ATP binding"/>
    <property type="evidence" value="ECO:0007669"/>
    <property type="project" value="UniProtKB-KW"/>
</dbReference>
<name>A0A840WKS6_9ACTN</name>
<dbReference type="AlphaFoldDB" id="A0A840WKS6"/>
<dbReference type="Proteomes" id="UP000579647">
    <property type="component" value="Unassembled WGS sequence"/>
</dbReference>
<dbReference type="GO" id="GO:0005975">
    <property type="term" value="P:carbohydrate metabolic process"/>
    <property type="evidence" value="ECO:0007669"/>
    <property type="project" value="UniProtKB-ARBA"/>
</dbReference>
<keyword evidence="6" id="KW-0067">ATP-binding</keyword>
<feature type="compositionally biased region" description="Acidic residues" evidence="7">
    <location>
        <begin position="572"/>
        <end position="581"/>
    </location>
</feature>
<feature type="compositionally biased region" description="Basic and acidic residues" evidence="7">
    <location>
        <begin position="686"/>
        <end position="695"/>
    </location>
</feature>
<feature type="domain" description="Protein kinase" evidence="8">
    <location>
        <begin position="13"/>
        <end position="264"/>
    </location>
</feature>
<feature type="region of interest" description="Disordered" evidence="7">
    <location>
        <begin position="683"/>
        <end position="741"/>
    </location>
</feature>
<evidence type="ECO:0000256" key="2">
    <source>
        <dbReference type="ARBA" id="ARBA00022527"/>
    </source>
</evidence>
<reference evidence="9 10" key="1">
    <citation type="submission" date="2020-08" db="EMBL/GenBank/DDBJ databases">
        <title>Sequencing the genomes of 1000 actinobacteria strains.</title>
        <authorList>
            <person name="Klenk H.-P."/>
        </authorList>
    </citation>
    <scope>NUCLEOTIDE SEQUENCE [LARGE SCALE GENOMIC DNA]</scope>
    <source>
        <strain evidence="9 10">DSM 44598</strain>
    </source>
</reference>
<keyword evidence="10" id="KW-1185">Reference proteome</keyword>
<keyword evidence="3" id="KW-0808">Transferase</keyword>
<keyword evidence="2 9" id="KW-0723">Serine/threonine-protein kinase</keyword>
<feature type="region of interest" description="Disordered" evidence="7">
    <location>
        <begin position="265"/>
        <end position="470"/>
    </location>
</feature>
<feature type="compositionally biased region" description="Pro residues" evidence="7">
    <location>
        <begin position="589"/>
        <end position="599"/>
    </location>
</feature>
<dbReference type="RefSeq" id="WP_184366775.1">
    <property type="nucleotide sequence ID" value="NZ_BAAAKM010000163.1"/>
</dbReference>
<feature type="compositionally biased region" description="Pro residues" evidence="7">
    <location>
        <begin position="393"/>
        <end position="412"/>
    </location>
</feature>
<dbReference type="EC" id="2.7.11.1" evidence="1"/>
<evidence type="ECO:0000256" key="3">
    <source>
        <dbReference type="ARBA" id="ARBA00022679"/>
    </source>
</evidence>
<feature type="region of interest" description="Disordered" evidence="7">
    <location>
        <begin position="572"/>
        <end position="601"/>
    </location>
</feature>
<keyword evidence="4" id="KW-0547">Nucleotide-binding</keyword>
<dbReference type="Gene3D" id="2.60.40.10">
    <property type="entry name" value="Immunoglobulins"/>
    <property type="match status" value="1"/>
</dbReference>
<dbReference type="PANTHER" id="PTHR43289">
    <property type="entry name" value="MITOGEN-ACTIVATED PROTEIN KINASE KINASE KINASE 20-RELATED"/>
    <property type="match status" value="1"/>
</dbReference>
<feature type="compositionally biased region" description="Low complexity" evidence="7">
    <location>
        <begin position="348"/>
        <end position="367"/>
    </location>
</feature>
<evidence type="ECO:0000256" key="1">
    <source>
        <dbReference type="ARBA" id="ARBA00012513"/>
    </source>
</evidence>
<accession>A0A840WKS6</accession>
<dbReference type="GO" id="GO:0004674">
    <property type="term" value="F:protein serine/threonine kinase activity"/>
    <property type="evidence" value="ECO:0007669"/>
    <property type="project" value="UniProtKB-KW"/>
</dbReference>
<dbReference type="InterPro" id="IPR013783">
    <property type="entry name" value="Ig-like_fold"/>
</dbReference>
<feature type="compositionally biased region" description="Basic and acidic residues" evidence="7">
    <location>
        <begin position="449"/>
        <end position="462"/>
    </location>
</feature>
<evidence type="ECO:0000256" key="4">
    <source>
        <dbReference type="ARBA" id="ARBA00022741"/>
    </source>
</evidence>
<evidence type="ECO:0000313" key="9">
    <source>
        <dbReference type="EMBL" id="MBB5493601.1"/>
    </source>
</evidence>
<comment type="caution">
    <text evidence="9">The sequence shown here is derived from an EMBL/GenBank/DDBJ whole genome shotgun (WGS) entry which is preliminary data.</text>
</comment>
<dbReference type="InterPro" id="IPR011009">
    <property type="entry name" value="Kinase-like_dom_sf"/>
</dbReference>
<dbReference type="CDD" id="cd14014">
    <property type="entry name" value="STKc_PknB_like"/>
    <property type="match status" value="1"/>
</dbReference>
<proteinExistence type="predicted"/>
<evidence type="ECO:0000256" key="5">
    <source>
        <dbReference type="ARBA" id="ARBA00022777"/>
    </source>
</evidence>
<feature type="compositionally biased region" description="Acidic residues" evidence="7">
    <location>
        <begin position="696"/>
        <end position="719"/>
    </location>
</feature>
<feature type="compositionally biased region" description="Pro residues" evidence="7">
    <location>
        <begin position="302"/>
        <end position="313"/>
    </location>
</feature>
<dbReference type="EMBL" id="JACHDO010000001">
    <property type="protein sequence ID" value="MBB5493601.1"/>
    <property type="molecule type" value="Genomic_DNA"/>
</dbReference>
<dbReference type="Pfam" id="PF00069">
    <property type="entry name" value="Pkinase"/>
    <property type="match status" value="1"/>
</dbReference>
<protein>
    <recommendedName>
        <fullName evidence="1">non-specific serine/threonine protein kinase</fullName>
        <ecNumber evidence="1">2.7.11.1</ecNumber>
    </recommendedName>
</protein>
<evidence type="ECO:0000313" key="10">
    <source>
        <dbReference type="Proteomes" id="UP000579647"/>
    </source>
</evidence>
<sequence length="741" mass="77733">MSDSAPAPWAPGYETSELLRQGRRARIVRATRTTSGADVVLKVLPAEAGRAELDQLRQLGGVTGVVPLLDAGTTAEGDMFVVLPFYSDGSFADMLSRVGPAPIQEAAAVARSVAGALGAMHARGLTHNDVTPGNVLRAGRTPVLTGFGAVRPASEALPPPPPSAEAFLHSAPEALRGEPRGPASDVYQLASTIWTMLVGHAPFAPTDGAPFDPQVYANRVLNEAPKPVPRQDISRKLRGVLNRGLAKQPDDRYPNAAAFSAAFEQARTSRPATTISATGGSASLADAQAPSTGPQRPQTGPQRPPARPQQPPVRPREAPAGPLPGVQPPQSGPQRPIPGPQHPPSGPQVPMSGPQQPLSGPQLPGPQISGPQLPPSGPQVPMSGPQRPMNGPQAPPPSAPGFAPVQPPPVQPQDPFEQGSESWFPAEQPAETPADPQLRLENAGRLRPPKRDLPTPEERELHGAVPVEAPNSTADIMMARLRGEEISPLRAWSRLEGWTGDAEDSYLPVDEPAESDSADPEWGPLHQSELDQPRWRRHLHIGVTVCGILLVTATSSVFAATGSPEPIAVAAEEEETEEEAVAEDKPEPVAEPSPFPEVTPPSEVRLEDTLSAVTLTWSDHTGGTGSYFVLGGRQGHDPMTLARTGPGAVTAQVSTEDTGAEYCFTVVAVDGGSAPADEVCTTRAAARAEAERLAEEEAAAEEEEEEEDEVEDDEDEDPPAEPSANAAGPIEVRPPSSGGTT</sequence>
<feature type="region of interest" description="Disordered" evidence="7">
    <location>
        <begin position="501"/>
        <end position="522"/>
    </location>
</feature>
<keyword evidence="5 9" id="KW-0418">Kinase</keyword>